<protein>
    <submittedName>
        <fullName evidence="1">Uncharacterized protein</fullName>
    </submittedName>
</protein>
<organism evidence="1 2">
    <name type="scientific">Nocardioides islandensis</name>
    <dbReference type="NCBI Taxonomy" id="433663"/>
    <lineage>
        <taxon>Bacteria</taxon>
        <taxon>Bacillati</taxon>
        <taxon>Actinomycetota</taxon>
        <taxon>Actinomycetes</taxon>
        <taxon>Propionibacteriales</taxon>
        <taxon>Nocardioidaceae</taxon>
        <taxon>Nocardioides</taxon>
    </lineage>
</organism>
<sequence length="80" mass="8757">MIRRSNGAFVVNVDAGTREHADDLLHLVREQLATMTVAQFERAWGIDRQVDRVIQRHLDGGGVEPVVAPISGRRALPSAG</sequence>
<evidence type="ECO:0000313" key="1">
    <source>
        <dbReference type="EMBL" id="MBF4763201.1"/>
    </source>
</evidence>
<comment type="caution">
    <text evidence="1">The sequence shown here is derived from an EMBL/GenBank/DDBJ whole genome shotgun (WGS) entry which is preliminary data.</text>
</comment>
<gene>
    <name evidence="1" type="ORF">ISU07_08685</name>
</gene>
<dbReference type="AlphaFoldDB" id="A0A930VCR0"/>
<name>A0A930VCR0_9ACTN</name>
<dbReference type="EMBL" id="JADKPN010000003">
    <property type="protein sequence ID" value="MBF4763201.1"/>
    <property type="molecule type" value="Genomic_DNA"/>
</dbReference>
<evidence type="ECO:0000313" key="2">
    <source>
        <dbReference type="Proteomes" id="UP000640489"/>
    </source>
</evidence>
<dbReference type="Proteomes" id="UP000640489">
    <property type="component" value="Unassembled WGS sequence"/>
</dbReference>
<dbReference type="RefSeq" id="WP_194706369.1">
    <property type="nucleotide sequence ID" value="NZ_JADKPN010000003.1"/>
</dbReference>
<proteinExistence type="predicted"/>
<reference evidence="1" key="1">
    <citation type="submission" date="2020-11" db="EMBL/GenBank/DDBJ databases">
        <title>Nocardioides sp. nov., isolated from Soil of Cynanchum wilfordii Hemsley rhizosphere.</title>
        <authorList>
            <person name="Lee J.-S."/>
            <person name="Suh M.K."/>
            <person name="Kim J.-S."/>
        </authorList>
    </citation>
    <scope>NUCLEOTIDE SEQUENCE</scope>
    <source>
        <strain evidence="1">KCTC 19275</strain>
    </source>
</reference>
<accession>A0A930VCR0</accession>
<keyword evidence="2" id="KW-1185">Reference proteome</keyword>